<proteinExistence type="inferred from homology"/>
<feature type="binding site" evidence="8">
    <location>
        <position position="199"/>
    </location>
    <ligand>
        <name>Zn(2+)</name>
        <dbReference type="ChEBI" id="CHEBI:29105"/>
    </ligand>
</feature>
<dbReference type="AlphaFoldDB" id="A0AA90N7L1"/>
<keyword evidence="2 8" id="KW-0479">Metal-binding</keyword>
<dbReference type="SUPFAM" id="SSF51338">
    <property type="entry name" value="Composite domain of metallo-dependent hydrolases"/>
    <property type="match status" value="1"/>
</dbReference>
<dbReference type="PANTHER" id="PTHR11113:SF14">
    <property type="entry name" value="N-ACETYLGLUCOSAMINE-6-PHOSPHATE DEACETYLASE"/>
    <property type="match status" value="1"/>
</dbReference>
<dbReference type="Gene3D" id="3.20.20.140">
    <property type="entry name" value="Metal-dependent hydrolases"/>
    <property type="match status" value="1"/>
</dbReference>
<feature type="binding site" evidence="7">
    <location>
        <position position="144"/>
    </location>
    <ligand>
        <name>substrate</name>
    </ligand>
</feature>
<dbReference type="Proteomes" id="UP001178281">
    <property type="component" value="Unassembled WGS sequence"/>
</dbReference>
<feature type="binding site" evidence="7">
    <location>
        <position position="255"/>
    </location>
    <ligand>
        <name>substrate</name>
    </ligand>
</feature>
<dbReference type="InterPro" id="IPR032466">
    <property type="entry name" value="Metal_Hydrolase"/>
</dbReference>
<feature type="binding site" evidence="8">
    <location>
        <position position="133"/>
    </location>
    <ligand>
        <name>Zn(2+)</name>
        <dbReference type="ChEBI" id="CHEBI:29105"/>
    </ligand>
</feature>
<dbReference type="GO" id="GO:0006046">
    <property type="term" value="P:N-acetylglucosamine catabolic process"/>
    <property type="evidence" value="ECO:0007669"/>
    <property type="project" value="TreeGrafter"/>
</dbReference>
<keyword evidence="3 5" id="KW-0378">Hydrolase</keyword>
<evidence type="ECO:0000313" key="11">
    <source>
        <dbReference type="Proteomes" id="UP001178281"/>
    </source>
</evidence>
<dbReference type="GO" id="GO:0046872">
    <property type="term" value="F:metal ion binding"/>
    <property type="evidence" value="ECO:0007669"/>
    <property type="project" value="UniProtKB-KW"/>
</dbReference>
<gene>
    <name evidence="10" type="ORF">Q7X28_04000</name>
</gene>
<feature type="binding site" evidence="7">
    <location>
        <begin position="223"/>
        <end position="224"/>
    </location>
    <ligand>
        <name>substrate</name>
    </ligand>
</feature>
<dbReference type="InterPro" id="IPR003764">
    <property type="entry name" value="GlcNAc_6-P_deAcase"/>
</dbReference>
<protein>
    <submittedName>
        <fullName evidence="10">Amidohydrolase family protein</fullName>
    </submittedName>
</protein>
<sequence length="391" mass="40243">MAGDDVVLLADGVLHAGALERPGRIVVRDGRVLAIGSPSTGDGGGTRARPERVSGIIAAGLVDMHAHGGGGANVGDVDRDPAVPLRVRSAHLAHGVTTQMASLVTDTPDRLLSQVSALRDHVVDGAFCGIHLEGPWLAVGRCGAHDPALLRAPTRREVSALLDAARGTIAMVTLAPELDGALDAIAMLVDNGIRVAFGHTDATAEQTRAAIDAGATVATHLFNGMPPMHHRTPGPVAVALADSRVTVELILDGHHVARDAAEVSRVVAGGRLALISDAMSAAAARDGRYRLGPHEVDVRDGVARVVGGNGSLAGSTLTLDAALARFAREHPVDLVAAHASASLIPARALGHPEWGEVTVGGAADLIVMNEQAQVLRVMSRGEWCDTARLGE</sequence>
<dbReference type="GO" id="GO:0008448">
    <property type="term" value="F:N-acetylglucosamine-6-phosphate deacetylase activity"/>
    <property type="evidence" value="ECO:0007669"/>
    <property type="project" value="InterPro"/>
</dbReference>
<feature type="binding site" evidence="7">
    <location>
        <position position="231"/>
    </location>
    <ligand>
        <name>substrate</name>
    </ligand>
</feature>
<evidence type="ECO:0000256" key="4">
    <source>
        <dbReference type="ARBA" id="ARBA00023277"/>
    </source>
</evidence>
<dbReference type="InterPro" id="IPR006680">
    <property type="entry name" value="Amidohydro-rel"/>
</dbReference>
<dbReference type="Gene3D" id="2.30.40.10">
    <property type="entry name" value="Urease, subunit C, domain 1"/>
    <property type="match status" value="1"/>
</dbReference>
<dbReference type="Pfam" id="PF01979">
    <property type="entry name" value="Amidohydro_1"/>
    <property type="match status" value="1"/>
</dbReference>
<feature type="domain" description="Amidohydrolase-related" evidence="9">
    <location>
        <begin position="56"/>
        <end position="383"/>
    </location>
</feature>
<keyword evidence="4 5" id="KW-0119">Carbohydrate metabolism</keyword>
<evidence type="ECO:0000256" key="3">
    <source>
        <dbReference type="ARBA" id="ARBA00022801"/>
    </source>
</evidence>
<evidence type="ECO:0000256" key="5">
    <source>
        <dbReference type="PIRNR" id="PIRNR038994"/>
    </source>
</evidence>
<dbReference type="InterPro" id="IPR011059">
    <property type="entry name" value="Metal-dep_hydrolase_composite"/>
</dbReference>
<name>A0AA90N7L1_9ACTN</name>
<comment type="similarity">
    <text evidence="1 5">Belongs to the metallo-dependent hydrolases superfamily. NagA family.</text>
</comment>
<organism evidence="10 11">
    <name type="scientific">Tsukamurella strandjordii</name>
    <dbReference type="NCBI Taxonomy" id="147577"/>
    <lineage>
        <taxon>Bacteria</taxon>
        <taxon>Bacillati</taxon>
        <taxon>Actinomycetota</taxon>
        <taxon>Actinomycetes</taxon>
        <taxon>Mycobacteriales</taxon>
        <taxon>Tsukamurellaceae</taxon>
        <taxon>Tsukamurella</taxon>
    </lineage>
</organism>
<feature type="binding site" evidence="7">
    <location>
        <begin position="312"/>
        <end position="314"/>
    </location>
    <ligand>
        <name>substrate</name>
    </ligand>
</feature>
<dbReference type="PANTHER" id="PTHR11113">
    <property type="entry name" value="N-ACETYLGLUCOSAMINE-6-PHOSPHATE DEACETYLASE"/>
    <property type="match status" value="1"/>
</dbReference>
<comment type="cofactor">
    <cofactor evidence="8">
        <name>a divalent metal cation</name>
        <dbReference type="ChEBI" id="CHEBI:60240"/>
    </cofactor>
    <text evidence="8">Binds 1 divalent metal cation per subunit.</text>
</comment>
<feature type="active site" description="Proton donor/acceptor" evidence="6">
    <location>
        <position position="277"/>
    </location>
</feature>
<dbReference type="SUPFAM" id="SSF51556">
    <property type="entry name" value="Metallo-dependent hydrolases"/>
    <property type="match status" value="1"/>
</dbReference>
<evidence type="ECO:0000256" key="1">
    <source>
        <dbReference type="ARBA" id="ARBA00010716"/>
    </source>
</evidence>
<comment type="caution">
    <text evidence="10">The sequence shown here is derived from an EMBL/GenBank/DDBJ whole genome shotgun (WGS) entry which is preliminary data.</text>
</comment>
<reference evidence="10" key="1">
    <citation type="submission" date="2023-08" db="EMBL/GenBank/DDBJ databases">
        <title>The draft genome of Tsukamurella strandjordii strain 050030.</title>
        <authorList>
            <person name="Zhao F."/>
            <person name="Feng Y."/>
            <person name="Zong Z."/>
        </authorList>
    </citation>
    <scope>NUCLEOTIDE SEQUENCE</scope>
    <source>
        <strain evidence="10">050030</strain>
    </source>
</reference>
<evidence type="ECO:0000259" key="9">
    <source>
        <dbReference type="Pfam" id="PF01979"/>
    </source>
</evidence>
<keyword evidence="11" id="KW-1185">Reference proteome</keyword>
<evidence type="ECO:0000256" key="6">
    <source>
        <dbReference type="PIRSR" id="PIRSR038994-1"/>
    </source>
</evidence>
<dbReference type="EMBL" id="JAUTIX010000001">
    <property type="protein sequence ID" value="MDP0397082.1"/>
    <property type="molecule type" value="Genomic_DNA"/>
</dbReference>
<evidence type="ECO:0000256" key="7">
    <source>
        <dbReference type="PIRSR" id="PIRSR038994-2"/>
    </source>
</evidence>
<evidence type="ECO:0000256" key="8">
    <source>
        <dbReference type="PIRSR" id="PIRSR038994-3"/>
    </source>
</evidence>
<dbReference type="RefSeq" id="WP_305110354.1">
    <property type="nucleotide sequence ID" value="NZ_JAUTIX010000001.1"/>
</dbReference>
<evidence type="ECO:0000256" key="2">
    <source>
        <dbReference type="ARBA" id="ARBA00022723"/>
    </source>
</evidence>
<accession>A0AA90N7L1</accession>
<evidence type="ECO:0000313" key="10">
    <source>
        <dbReference type="EMBL" id="MDP0397082.1"/>
    </source>
</evidence>
<dbReference type="PIRSF" id="PIRSF038994">
    <property type="entry name" value="NagA"/>
    <property type="match status" value="1"/>
</dbReference>
<feature type="binding site" evidence="8">
    <location>
        <position position="220"/>
    </location>
    <ligand>
        <name>Zn(2+)</name>
        <dbReference type="ChEBI" id="CHEBI:29105"/>
    </ligand>
</feature>